<dbReference type="InterPro" id="IPR029063">
    <property type="entry name" value="SAM-dependent_MTases_sf"/>
</dbReference>
<evidence type="ECO:0000313" key="3">
    <source>
        <dbReference type="Proteomes" id="UP000639419"/>
    </source>
</evidence>
<evidence type="ECO:0000313" key="2">
    <source>
        <dbReference type="EMBL" id="NUB21974.1"/>
    </source>
</evidence>
<accession>A0ABX2L492</accession>
<proteinExistence type="predicted"/>
<comment type="caution">
    <text evidence="2">The sequence shown here is derived from an EMBL/GenBank/DDBJ whole genome shotgun (WGS) entry which is preliminary data.</text>
</comment>
<dbReference type="InterPro" id="IPR006342">
    <property type="entry name" value="FkbM_mtfrase"/>
</dbReference>
<dbReference type="GO" id="GO:0008168">
    <property type="term" value="F:methyltransferase activity"/>
    <property type="evidence" value="ECO:0007669"/>
    <property type="project" value="UniProtKB-KW"/>
</dbReference>
<name>A0ABX2L492_9PROT</name>
<dbReference type="GO" id="GO:0032259">
    <property type="term" value="P:methylation"/>
    <property type="evidence" value="ECO:0007669"/>
    <property type="project" value="UniProtKB-KW"/>
</dbReference>
<evidence type="ECO:0000259" key="1">
    <source>
        <dbReference type="Pfam" id="PF05050"/>
    </source>
</evidence>
<dbReference type="Pfam" id="PF05050">
    <property type="entry name" value="Methyltransf_21"/>
    <property type="match status" value="1"/>
</dbReference>
<organism evidence="2 3">
    <name type="scientific">Azospirillum formosense</name>
    <dbReference type="NCBI Taxonomy" id="861533"/>
    <lineage>
        <taxon>Bacteria</taxon>
        <taxon>Pseudomonadati</taxon>
        <taxon>Pseudomonadota</taxon>
        <taxon>Alphaproteobacteria</taxon>
        <taxon>Rhodospirillales</taxon>
        <taxon>Azospirillaceae</taxon>
        <taxon>Azospirillum</taxon>
    </lineage>
</organism>
<dbReference type="PANTHER" id="PTHR36973">
    <property type="entry name" value="SLL1456 PROTEIN-RELATED"/>
    <property type="match status" value="1"/>
</dbReference>
<keyword evidence="2" id="KW-0489">Methyltransferase</keyword>
<dbReference type="InterPro" id="IPR053188">
    <property type="entry name" value="FkbM_Methyltransferase"/>
</dbReference>
<dbReference type="EMBL" id="WHOR01000226">
    <property type="protein sequence ID" value="NUB21974.1"/>
    <property type="molecule type" value="Genomic_DNA"/>
</dbReference>
<sequence>MAVAGQPAETQYYQALNSVGILNYQNDWVSGEHRFLARLLEWRPDAVVFDVGAHSGDYTRLVRSLSPQARIFSFEPHPVTFETLARVAEEAGAKAVPLGLGDQSHELEIYDYADSDGSQHASLYRDVIERIHKKPATSHTIRIEPLDTVAADLEIERIDLLKVDTEGHELAVFQGGARLFAERKIDVIQFEFNEMNVMSRTFFRDFMEALADFRLFRLLPDGVIPIDDYRPTFLEVFAFQNIVAVRRDLDPAWLMGTTR</sequence>
<dbReference type="SUPFAM" id="SSF53335">
    <property type="entry name" value="S-adenosyl-L-methionine-dependent methyltransferases"/>
    <property type="match status" value="1"/>
</dbReference>
<dbReference type="Proteomes" id="UP000639419">
    <property type="component" value="Unassembled WGS sequence"/>
</dbReference>
<protein>
    <submittedName>
        <fullName evidence="2">FkbM family methyltransferase</fullName>
    </submittedName>
</protein>
<dbReference type="Gene3D" id="3.40.50.150">
    <property type="entry name" value="Vaccinia Virus protein VP39"/>
    <property type="match status" value="1"/>
</dbReference>
<dbReference type="PANTHER" id="PTHR36973:SF4">
    <property type="entry name" value="NODULATION PROTEIN"/>
    <property type="match status" value="1"/>
</dbReference>
<feature type="domain" description="Methyltransferase FkbM" evidence="1">
    <location>
        <begin position="50"/>
        <end position="206"/>
    </location>
</feature>
<gene>
    <name evidence="2" type="ORF">GBZ26_22645</name>
</gene>
<keyword evidence="3" id="KW-1185">Reference proteome</keyword>
<keyword evidence="2" id="KW-0808">Transferase</keyword>
<reference evidence="2 3" key="1">
    <citation type="submission" date="2019-10" db="EMBL/GenBank/DDBJ databases">
        <title>Genome sequence of Azospirillum formosense CC-Nfb-7.</title>
        <authorList>
            <person name="Ambrosini A."/>
            <person name="Sant'Anna F.H."/>
            <person name="Cassan F.D."/>
            <person name="Souza E.M."/>
            <person name="Passaglia L.M.P."/>
        </authorList>
    </citation>
    <scope>NUCLEOTIDE SEQUENCE [LARGE SCALE GENOMIC DNA]</scope>
    <source>
        <strain evidence="2 3">CC-NFb-7</strain>
    </source>
</reference>
<dbReference type="NCBIfam" id="TIGR01444">
    <property type="entry name" value="fkbM_fam"/>
    <property type="match status" value="1"/>
</dbReference>